<dbReference type="Gene3D" id="3.40.640.10">
    <property type="entry name" value="Type I PLP-dependent aspartate aminotransferase-like (Major domain)"/>
    <property type="match status" value="1"/>
</dbReference>
<dbReference type="PROSITE" id="PS00599">
    <property type="entry name" value="AA_TRANSFER_CLASS_2"/>
    <property type="match status" value="1"/>
</dbReference>
<evidence type="ECO:0000256" key="3">
    <source>
        <dbReference type="ARBA" id="ARBA00010008"/>
    </source>
</evidence>
<evidence type="ECO:0000256" key="1">
    <source>
        <dbReference type="ARBA" id="ARBA00001933"/>
    </source>
</evidence>
<evidence type="ECO:0000256" key="4">
    <source>
        <dbReference type="ARBA" id="ARBA00022679"/>
    </source>
</evidence>
<name>A0ABX0XDZ5_9BACT</name>
<evidence type="ECO:0000256" key="5">
    <source>
        <dbReference type="ARBA" id="ARBA00022898"/>
    </source>
</evidence>
<sequence>MADFLNDRLERIRASGTYRELPGTVTGVDFWSNDYLGFARLDNSKQPFAVARGATGSRLISGDRDEWNNLEKLAAEVHGFPAGLMYNSGYTALLGLLAALLTRTDTIIYDELSHACCRDGIRLGHAKSLRFRHNDLLHLRQRLSSVERTGQVFVLTEGRFSMDGDVAPLADIVALCEEFNAQLIVDEAHSGGLEGDNGEGLVAGLNLQDRVFASVITYGKAFGTHGAIVLGSEDLRAYLVNTSRPFIYTTAMAATQWVEIGLAYKKLGRHHSLQYERLRYNVRYFKEQFNGAILRNTVSANDGPIQTVMVPGNEAVMQVEAACRDANLLVKGIRSPTVPAGSERLRICLHAFNTSDEIEQLVAVLCENLPNFGRS</sequence>
<reference evidence="8 9" key="1">
    <citation type="submission" date="2020-03" db="EMBL/GenBank/DDBJ databases">
        <title>Genomic Encyclopedia of Type Strains, Phase IV (KMG-IV): sequencing the most valuable type-strain genomes for metagenomic binning, comparative biology and taxonomic classification.</title>
        <authorList>
            <person name="Goeker M."/>
        </authorList>
    </citation>
    <scope>NUCLEOTIDE SEQUENCE [LARGE SCALE GENOMIC DNA]</scope>
    <source>
        <strain evidence="8 9">DSM 105096</strain>
    </source>
</reference>
<comment type="cofactor">
    <cofactor evidence="1 6">
        <name>pyridoxal 5'-phosphate</name>
        <dbReference type="ChEBI" id="CHEBI:597326"/>
    </cofactor>
</comment>
<dbReference type="InterPro" id="IPR015422">
    <property type="entry name" value="PyrdxlP-dep_Trfase_small"/>
</dbReference>
<dbReference type="SUPFAM" id="SSF53383">
    <property type="entry name" value="PLP-dependent transferases"/>
    <property type="match status" value="1"/>
</dbReference>
<accession>A0ABX0XDZ5</accession>
<evidence type="ECO:0000259" key="7">
    <source>
        <dbReference type="Pfam" id="PF00155"/>
    </source>
</evidence>
<protein>
    <submittedName>
        <fullName evidence="8">8-amino-7-oxononanoate synthase</fullName>
        <ecNumber evidence="8">2.3.1.47</ecNumber>
    </submittedName>
</protein>
<dbReference type="Gene3D" id="3.90.1150.10">
    <property type="entry name" value="Aspartate Aminotransferase, domain 1"/>
    <property type="match status" value="1"/>
</dbReference>
<evidence type="ECO:0000313" key="9">
    <source>
        <dbReference type="Proteomes" id="UP000770785"/>
    </source>
</evidence>
<keyword evidence="8" id="KW-0012">Acyltransferase</keyword>
<dbReference type="RefSeq" id="WP_168037938.1">
    <property type="nucleotide sequence ID" value="NZ_JAATJH010000004.1"/>
</dbReference>
<keyword evidence="5 6" id="KW-0663">Pyridoxal phosphate</keyword>
<comment type="pathway">
    <text evidence="2">Lipid metabolism.</text>
</comment>
<dbReference type="Proteomes" id="UP000770785">
    <property type="component" value="Unassembled WGS sequence"/>
</dbReference>
<evidence type="ECO:0000256" key="2">
    <source>
        <dbReference type="ARBA" id="ARBA00005189"/>
    </source>
</evidence>
<dbReference type="InterPro" id="IPR015421">
    <property type="entry name" value="PyrdxlP-dep_Trfase_major"/>
</dbReference>
<evidence type="ECO:0000256" key="6">
    <source>
        <dbReference type="RuleBase" id="RU003693"/>
    </source>
</evidence>
<keyword evidence="9" id="KW-1185">Reference proteome</keyword>
<proteinExistence type="inferred from homology"/>
<comment type="caution">
    <text evidence="8">The sequence shown here is derived from an EMBL/GenBank/DDBJ whole genome shotgun (WGS) entry which is preliminary data.</text>
</comment>
<gene>
    <name evidence="8" type="ORF">GGR27_002632</name>
</gene>
<dbReference type="InterPro" id="IPR015424">
    <property type="entry name" value="PyrdxlP-dep_Trfase"/>
</dbReference>
<dbReference type="EMBL" id="JAATJH010000004">
    <property type="protein sequence ID" value="NJC27119.1"/>
    <property type="molecule type" value="Genomic_DNA"/>
</dbReference>
<dbReference type="PANTHER" id="PTHR13693">
    <property type="entry name" value="CLASS II AMINOTRANSFERASE/8-AMINO-7-OXONONANOATE SYNTHASE"/>
    <property type="match status" value="1"/>
</dbReference>
<dbReference type="InterPro" id="IPR001917">
    <property type="entry name" value="Aminotrans_II_pyridoxalP_BS"/>
</dbReference>
<feature type="domain" description="Aminotransferase class I/classII large" evidence="7">
    <location>
        <begin position="28"/>
        <end position="364"/>
    </location>
</feature>
<keyword evidence="4 8" id="KW-0808">Transferase</keyword>
<dbReference type="Pfam" id="PF00155">
    <property type="entry name" value="Aminotran_1_2"/>
    <property type="match status" value="1"/>
</dbReference>
<dbReference type="GO" id="GO:0008710">
    <property type="term" value="F:8-amino-7-oxononanoate synthase activity"/>
    <property type="evidence" value="ECO:0007669"/>
    <property type="project" value="UniProtKB-EC"/>
</dbReference>
<comment type="similarity">
    <text evidence="3">Belongs to the class-II pyridoxal-phosphate-dependent aminotransferase family. BioF subfamily.</text>
</comment>
<organism evidence="8 9">
    <name type="scientific">Neolewinella antarctica</name>
    <dbReference type="NCBI Taxonomy" id="442734"/>
    <lineage>
        <taxon>Bacteria</taxon>
        <taxon>Pseudomonadati</taxon>
        <taxon>Bacteroidota</taxon>
        <taxon>Saprospiria</taxon>
        <taxon>Saprospirales</taxon>
        <taxon>Lewinellaceae</taxon>
        <taxon>Neolewinella</taxon>
    </lineage>
</organism>
<dbReference type="InterPro" id="IPR050087">
    <property type="entry name" value="AON_synthase_class-II"/>
</dbReference>
<dbReference type="EC" id="2.3.1.47" evidence="8"/>
<evidence type="ECO:0000313" key="8">
    <source>
        <dbReference type="EMBL" id="NJC27119.1"/>
    </source>
</evidence>
<dbReference type="PANTHER" id="PTHR13693:SF77">
    <property type="entry name" value="8-AMINO-7-OXONONANOATE SYNTHASE"/>
    <property type="match status" value="1"/>
</dbReference>
<dbReference type="InterPro" id="IPR004839">
    <property type="entry name" value="Aminotransferase_I/II_large"/>
</dbReference>